<dbReference type="GeneID" id="113206795"/>
<evidence type="ECO:0000313" key="2">
    <source>
        <dbReference type="RefSeq" id="XP_026278826.1"/>
    </source>
</evidence>
<reference evidence="2" key="1">
    <citation type="submission" date="2025-08" db="UniProtKB">
        <authorList>
            <consortium name="RefSeq"/>
        </authorList>
    </citation>
    <scope>IDENTIFICATION</scope>
    <source>
        <tissue evidence="2">Whole organism</tissue>
    </source>
</reference>
<sequence length="152" mass="17420">MRMYICGCPAVLPDGSTDFGPRVFGEHRVWDFPCVSYAPDDAALPLYQHGKQLDYRANKLSMRCKCLARNWEVFKRNLPTLPVASVFVPSTKDYHFVNNRLQYLPERHVKVRMHMKAGPLLDNWSQLPIPADTHYRYRAPLGGGVPSNTTAW</sequence>
<name>A0A6J1SJW1_FRAOC</name>
<gene>
    <name evidence="2" type="primary">LOC113206795</name>
</gene>
<keyword evidence="1" id="KW-1185">Reference proteome</keyword>
<dbReference type="Proteomes" id="UP000504606">
    <property type="component" value="Unplaced"/>
</dbReference>
<evidence type="ECO:0000313" key="1">
    <source>
        <dbReference type="Proteomes" id="UP000504606"/>
    </source>
</evidence>
<organism evidence="1 2">
    <name type="scientific">Frankliniella occidentalis</name>
    <name type="common">Western flower thrips</name>
    <name type="synonym">Euthrips occidentalis</name>
    <dbReference type="NCBI Taxonomy" id="133901"/>
    <lineage>
        <taxon>Eukaryota</taxon>
        <taxon>Metazoa</taxon>
        <taxon>Ecdysozoa</taxon>
        <taxon>Arthropoda</taxon>
        <taxon>Hexapoda</taxon>
        <taxon>Insecta</taxon>
        <taxon>Pterygota</taxon>
        <taxon>Neoptera</taxon>
        <taxon>Paraneoptera</taxon>
        <taxon>Thysanoptera</taxon>
        <taxon>Terebrantia</taxon>
        <taxon>Thripoidea</taxon>
        <taxon>Thripidae</taxon>
        <taxon>Frankliniella</taxon>
    </lineage>
</organism>
<proteinExistence type="predicted"/>
<accession>A0A6J1SJW1</accession>
<dbReference type="KEGG" id="foc:113206795"/>
<protein>
    <submittedName>
        <fullName evidence="2">Uncharacterized protein LOC113206795</fullName>
    </submittedName>
</protein>
<dbReference type="OrthoDB" id="7437325at2759"/>
<dbReference type="AlphaFoldDB" id="A0A6J1SJW1"/>
<dbReference type="RefSeq" id="XP_026278826.1">
    <property type="nucleotide sequence ID" value="XM_026423041.2"/>
</dbReference>